<dbReference type="EMBL" id="QJJS01000001">
    <property type="protein sequence ID" value="PXW99349.1"/>
    <property type="molecule type" value="Genomic_DNA"/>
</dbReference>
<dbReference type="PANTHER" id="PTHR34219">
    <property type="entry name" value="IRON-REGULATED INNER MEMBRANE PROTEIN-RELATED"/>
    <property type="match status" value="1"/>
</dbReference>
<keyword evidence="1" id="KW-0812">Transmembrane</keyword>
<feature type="transmembrane region" description="Helical" evidence="1">
    <location>
        <begin position="201"/>
        <end position="221"/>
    </location>
</feature>
<organism evidence="2 3">
    <name type="scientific">Sphaerotilus hippei</name>
    <dbReference type="NCBI Taxonomy" id="744406"/>
    <lineage>
        <taxon>Bacteria</taxon>
        <taxon>Pseudomonadati</taxon>
        <taxon>Pseudomonadota</taxon>
        <taxon>Betaproteobacteria</taxon>
        <taxon>Burkholderiales</taxon>
        <taxon>Sphaerotilaceae</taxon>
        <taxon>Sphaerotilus</taxon>
    </lineage>
</organism>
<proteinExistence type="predicted"/>
<keyword evidence="1" id="KW-1133">Transmembrane helix</keyword>
<dbReference type="InterPro" id="IPR005625">
    <property type="entry name" value="PepSY-ass_TM"/>
</dbReference>
<name>A0A318HDN6_9BURK</name>
<feature type="transmembrane region" description="Helical" evidence="1">
    <location>
        <begin position="152"/>
        <end position="172"/>
    </location>
</feature>
<evidence type="ECO:0000313" key="3">
    <source>
        <dbReference type="Proteomes" id="UP000247811"/>
    </source>
</evidence>
<dbReference type="Proteomes" id="UP000247811">
    <property type="component" value="Unassembled WGS sequence"/>
</dbReference>
<keyword evidence="3" id="KW-1185">Reference proteome</keyword>
<dbReference type="OrthoDB" id="7238323at2"/>
<dbReference type="AlphaFoldDB" id="A0A318HDN6"/>
<accession>A0A318HDN6</accession>
<evidence type="ECO:0000313" key="2">
    <source>
        <dbReference type="EMBL" id="PXW99349.1"/>
    </source>
</evidence>
<sequence length="374" mass="41442">MSAVRSRARRSWLLLHRWLGLVLGLWFLLLGLTGSMLVYYRGIDEQIDARLAHRPQARALPTLESVYQSLRRAHPQREAGWRLEVPQRVGEPVTARFLKPVETQGRGFAPLLATVDPVSLEVVANRFWGEHATTWIYDLHYTLLLGEPGHQIVGWGGLVLLVSVVSGAVLWWPARGQWSRALHFKRHASGVRRVYDLHKLAGVYGGLVLLILGFTGAVLALPDVVRPWVAQVSPLTPMPKPVPSGASGPRWSVDAAVARAVAVFPGSEPRWVDVPAAPGGLYRVRLRQPGEPGDRFPDSLVWVDSVTGQVVAQRDPKAYTGGDVFLQWMHPLHGGEGFGAIGRLIVCVSGLVPVLLAVTGWLRWRDKRRARRPR</sequence>
<protein>
    <submittedName>
        <fullName evidence="2">Putative iron-regulated membrane protein</fullName>
    </submittedName>
</protein>
<evidence type="ECO:0000256" key="1">
    <source>
        <dbReference type="SAM" id="Phobius"/>
    </source>
</evidence>
<reference evidence="2 3" key="1">
    <citation type="submission" date="2018-05" db="EMBL/GenBank/DDBJ databases">
        <title>Genomic Encyclopedia of Type Strains, Phase IV (KMG-IV): sequencing the most valuable type-strain genomes for metagenomic binning, comparative biology and taxonomic classification.</title>
        <authorList>
            <person name="Goeker M."/>
        </authorList>
    </citation>
    <scope>NUCLEOTIDE SEQUENCE [LARGE SCALE GENOMIC DNA]</scope>
    <source>
        <strain evidence="2 3">DSM 566</strain>
    </source>
</reference>
<feature type="transmembrane region" description="Helical" evidence="1">
    <location>
        <begin position="21"/>
        <end position="40"/>
    </location>
</feature>
<comment type="caution">
    <text evidence="2">The sequence shown here is derived from an EMBL/GenBank/DDBJ whole genome shotgun (WGS) entry which is preliminary data.</text>
</comment>
<dbReference type="Pfam" id="PF03929">
    <property type="entry name" value="PepSY_TM"/>
    <property type="match status" value="1"/>
</dbReference>
<gene>
    <name evidence="2" type="ORF">C7444_101179</name>
</gene>
<feature type="transmembrane region" description="Helical" evidence="1">
    <location>
        <begin position="340"/>
        <end position="364"/>
    </location>
</feature>
<keyword evidence="1" id="KW-0472">Membrane</keyword>